<feature type="domain" description="N-sulphoglucosamine sulphohydrolase C-terminal" evidence="4">
    <location>
        <begin position="344"/>
        <end position="506"/>
    </location>
</feature>
<evidence type="ECO:0000256" key="1">
    <source>
        <dbReference type="ARBA" id="ARBA00008779"/>
    </source>
</evidence>
<dbReference type="Proteomes" id="UP000653730">
    <property type="component" value="Unassembled WGS sequence"/>
</dbReference>
<organism evidence="5 6">
    <name type="scientific">Sinomicrobium weinanense</name>
    <dbReference type="NCBI Taxonomy" id="2842200"/>
    <lineage>
        <taxon>Bacteria</taxon>
        <taxon>Pseudomonadati</taxon>
        <taxon>Bacteroidota</taxon>
        <taxon>Flavobacteriia</taxon>
        <taxon>Flavobacteriales</taxon>
        <taxon>Flavobacteriaceae</taxon>
        <taxon>Sinomicrobium</taxon>
    </lineage>
</organism>
<keyword evidence="6" id="KW-1185">Reference proteome</keyword>
<protein>
    <submittedName>
        <fullName evidence="5">Sulfatase</fullName>
    </submittedName>
</protein>
<dbReference type="EMBL" id="JACVDC010000040">
    <property type="protein sequence ID" value="MBC9796893.1"/>
    <property type="molecule type" value="Genomic_DNA"/>
</dbReference>
<feature type="chain" id="PRO_5036954497" evidence="3">
    <location>
        <begin position="20"/>
        <end position="526"/>
    </location>
</feature>
<reference evidence="5 6" key="1">
    <citation type="submission" date="2020-09" db="EMBL/GenBank/DDBJ databases">
        <title>Sinomicrobium weinanense sp. nov., a halophilic bacteria isolated from saline-alkali soil.</title>
        <authorList>
            <person name="Wu P."/>
            <person name="Ren H."/>
            <person name="Mei Y."/>
            <person name="Liang Y."/>
            <person name="Chen Z."/>
        </authorList>
    </citation>
    <scope>NUCLEOTIDE SEQUENCE [LARGE SCALE GENOMIC DNA]</scope>
    <source>
        <strain evidence="5 6">FJxs</strain>
    </source>
</reference>
<dbReference type="InterPro" id="IPR032506">
    <property type="entry name" value="SGSH_C"/>
</dbReference>
<dbReference type="AlphaFoldDB" id="A0A926JTC2"/>
<dbReference type="PROSITE" id="PS00523">
    <property type="entry name" value="SULFATASE_1"/>
    <property type="match status" value="1"/>
</dbReference>
<evidence type="ECO:0000256" key="3">
    <source>
        <dbReference type="SAM" id="SignalP"/>
    </source>
</evidence>
<comment type="caution">
    <text evidence="5">The sequence shown here is derived from an EMBL/GenBank/DDBJ whole genome shotgun (WGS) entry which is preliminary data.</text>
</comment>
<evidence type="ECO:0000313" key="5">
    <source>
        <dbReference type="EMBL" id="MBC9796893.1"/>
    </source>
</evidence>
<evidence type="ECO:0000256" key="2">
    <source>
        <dbReference type="ARBA" id="ARBA00022801"/>
    </source>
</evidence>
<dbReference type="PROSITE" id="PS51257">
    <property type="entry name" value="PROKAR_LIPOPROTEIN"/>
    <property type="match status" value="1"/>
</dbReference>
<gene>
    <name evidence="5" type="ORF">IBL28_13010</name>
</gene>
<dbReference type="PANTHER" id="PTHR43108">
    <property type="entry name" value="N-ACETYLGLUCOSAMINE-6-SULFATASE FAMILY MEMBER"/>
    <property type="match status" value="1"/>
</dbReference>
<dbReference type="GO" id="GO:0016787">
    <property type="term" value="F:hydrolase activity"/>
    <property type="evidence" value="ECO:0007669"/>
    <property type="project" value="UniProtKB-KW"/>
</dbReference>
<evidence type="ECO:0000313" key="6">
    <source>
        <dbReference type="Proteomes" id="UP000653730"/>
    </source>
</evidence>
<evidence type="ECO:0000259" key="4">
    <source>
        <dbReference type="Pfam" id="PF16347"/>
    </source>
</evidence>
<keyword evidence="2" id="KW-0378">Hydrolase</keyword>
<dbReference type="RefSeq" id="WP_187966033.1">
    <property type="nucleotide sequence ID" value="NZ_JACVDC010000040.1"/>
</dbReference>
<accession>A0A926JTC2</accession>
<dbReference type="InterPro" id="IPR024607">
    <property type="entry name" value="Sulfatase_CS"/>
</dbReference>
<proteinExistence type="inferred from homology"/>
<dbReference type="PANTHER" id="PTHR43108:SF6">
    <property type="entry name" value="N-SULPHOGLUCOSAMINE SULPHOHYDROLASE"/>
    <property type="match status" value="1"/>
</dbReference>
<name>A0A926JTC2_9FLAO</name>
<dbReference type="Pfam" id="PF16347">
    <property type="entry name" value="SGSH_C"/>
    <property type="match status" value="1"/>
</dbReference>
<dbReference type="PROSITE" id="PS00149">
    <property type="entry name" value="SULFATASE_2"/>
    <property type="match status" value="1"/>
</dbReference>
<keyword evidence="3" id="KW-0732">Signal</keyword>
<dbReference type="Gene3D" id="3.40.720.10">
    <property type="entry name" value="Alkaline Phosphatase, subunit A"/>
    <property type="match status" value="1"/>
</dbReference>
<comment type="similarity">
    <text evidence="1">Belongs to the sulfatase family.</text>
</comment>
<feature type="signal peptide" evidence="3">
    <location>
        <begin position="1"/>
        <end position="19"/>
    </location>
</feature>
<dbReference type="SUPFAM" id="SSF53649">
    <property type="entry name" value="Alkaline phosphatase-like"/>
    <property type="match status" value="1"/>
</dbReference>
<dbReference type="InterPro" id="IPR017850">
    <property type="entry name" value="Alkaline_phosphatase_core_sf"/>
</dbReference>
<sequence>MIKAVLLLILAGLSCLSCKKTKTAEKQSLEDQSTKPNILFILSDDHTSQAWGIYGGLLRDYVKNDNIKRLAGEGAVLDNAFCTNSICSPSRASILTGQYSHINQVYTLREPLPKGHPNIAKELTANGYQTAIIGKWHLDRQPEGFGYFNVLPGQGRYWDPIFKTKDTWTDGADGSKGKIYKGFSTDIIADLTIEHLQERDTTKPFFMLCSFKATHEPFDYPERYNSLYEDVEIPEPASLFDFGKGEGGRTFKGQKLENLAARWEEATRDPENFWTDYPGLPYPLDGLDSIQLRKKIYQKFVKDFMRSGAAIDDNIGKLLNYLEAEGLADNTIVIYTADQGYFLGEHGFFDKRLIYEESLRMPFVIRYPKEIKGGARIDDMILNIDFAALLADYAGMKKPDFIQGRSFRENLKGNTPEDWRDAMYYRYWLHHPDRPAHFGIRNERYKLAFFYGQGLDKYGSSEESTPPQWEFYDLEKDPRELHNAINDPQYAAVIAKMKNEMKKLREEYRDNDADAPVMQPILEELR</sequence>
<dbReference type="CDD" id="cd16031">
    <property type="entry name" value="G6S_like"/>
    <property type="match status" value="1"/>
</dbReference>